<sequence>MSSNNQPKLPAPKPDYTYISTPASFGGRDLARGGSGSGGADTKFWNNQDKREVKGFVWKNM</sequence>
<proteinExistence type="predicted"/>
<evidence type="ECO:0000313" key="1">
    <source>
        <dbReference type="EMBL" id="KAF7192174.1"/>
    </source>
</evidence>
<organism evidence="1 2">
    <name type="scientific">Pseudocercospora fuligena</name>
    <dbReference type="NCBI Taxonomy" id="685502"/>
    <lineage>
        <taxon>Eukaryota</taxon>
        <taxon>Fungi</taxon>
        <taxon>Dikarya</taxon>
        <taxon>Ascomycota</taxon>
        <taxon>Pezizomycotina</taxon>
        <taxon>Dothideomycetes</taxon>
        <taxon>Dothideomycetidae</taxon>
        <taxon>Mycosphaerellales</taxon>
        <taxon>Mycosphaerellaceae</taxon>
        <taxon>Pseudocercospora</taxon>
    </lineage>
</organism>
<accession>A0A8H6RIL7</accession>
<evidence type="ECO:0000313" key="2">
    <source>
        <dbReference type="Proteomes" id="UP000660729"/>
    </source>
</evidence>
<reference evidence="1" key="1">
    <citation type="submission" date="2020-04" db="EMBL/GenBank/DDBJ databases">
        <title>Draft genome resource of the tomato pathogen Pseudocercospora fuligena.</title>
        <authorList>
            <person name="Zaccaron A."/>
        </authorList>
    </citation>
    <scope>NUCLEOTIDE SEQUENCE</scope>
    <source>
        <strain evidence="1">PF001</strain>
    </source>
</reference>
<dbReference type="EMBL" id="JABCIY010000150">
    <property type="protein sequence ID" value="KAF7192174.1"/>
    <property type="molecule type" value="Genomic_DNA"/>
</dbReference>
<gene>
    <name evidence="1" type="ORF">HII31_06560</name>
</gene>
<keyword evidence="2" id="KW-1185">Reference proteome</keyword>
<dbReference type="AlphaFoldDB" id="A0A8H6RIL7"/>
<dbReference type="Proteomes" id="UP000660729">
    <property type="component" value="Unassembled WGS sequence"/>
</dbReference>
<protein>
    <submittedName>
        <fullName evidence="1">Uncharacterized protein</fullName>
    </submittedName>
</protein>
<name>A0A8H6RIL7_9PEZI</name>
<comment type="caution">
    <text evidence="1">The sequence shown here is derived from an EMBL/GenBank/DDBJ whole genome shotgun (WGS) entry which is preliminary data.</text>
</comment>